<dbReference type="Pfam" id="PF01381">
    <property type="entry name" value="HTH_3"/>
    <property type="match status" value="1"/>
</dbReference>
<dbReference type="GO" id="GO:0003677">
    <property type="term" value="F:DNA binding"/>
    <property type="evidence" value="ECO:0007669"/>
    <property type="project" value="InterPro"/>
</dbReference>
<dbReference type="AlphaFoldDB" id="A0A3M0CGI8"/>
<gene>
    <name evidence="2" type="ORF">BXY39_1360</name>
</gene>
<dbReference type="EMBL" id="REFR01000010">
    <property type="protein sequence ID" value="RMB08721.1"/>
    <property type="molecule type" value="Genomic_DNA"/>
</dbReference>
<dbReference type="SMART" id="SM00530">
    <property type="entry name" value="HTH_XRE"/>
    <property type="match status" value="1"/>
</dbReference>
<sequence length="123" mass="14064">MTDTAHPIDIYVGKRIRDRRKYLRLTQRSLGEELGVTFQQIQKYEQGKNRVSSSSLYKLARLLDVAIGYFFEDIGGKPCGCANGKKFDAYQRQETRDIVSAHQRIADPADRDKLMQLIRVLGG</sequence>
<keyword evidence="3" id="KW-1185">Reference proteome</keyword>
<dbReference type="InParanoid" id="A0A3M0CGI8"/>
<feature type="domain" description="HTH cro/C1-type" evidence="1">
    <location>
        <begin position="16"/>
        <end position="70"/>
    </location>
</feature>
<comment type="caution">
    <text evidence="2">The sequence shown here is derived from an EMBL/GenBank/DDBJ whole genome shotgun (WGS) entry which is preliminary data.</text>
</comment>
<dbReference type="SUPFAM" id="SSF47413">
    <property type="entry name" value="lambda repressor-like DNA-binding domains"/>
    <property type="match status" value="1"/>
</dbReference>
<evidence type="ECO:0000259" key="1">
    <source>
        <dbReference type="PROSITE" id="PS50943"/>
    </source>
</evidence>
<dbReference type="Gene3D" id="1.10.260.40">
    <property type="entry name" value="lambda repressor-like DNA-binding domains"/>
    <property type="match status" value="1"/>
</dbReference>
<evidence type="ECO:0000313" key="3">
    <source>
        <dbReference type="Proteomes" id="UP000271227"/>
    </source>
</evidence>
<dbReference type="PROSITE" id="PS50943">
    <property type="entry name" value="HTH_CROC1"/>
    <property type="match status" value="1"/>
</dbReference>
<name>A0A3M0CGI8_9PROT</name>
<dbReference type="InterPro" id="IPR010982">
    <property type="entry name" value="Lambda_DNA-bd_dom_sf"/>
</dbReference>
<dbReference type="FunCoup" id="A0A3M0CGI8">
    <property type="interactions" value="3"/>
</dbReference>
<dbReference type="RefSeq" id="WP_121938058.1">
    <property type="nucleotide sequence ID" value="NZ_REFR01000010.1"/>
</dbReference>
<dbReference type="Proteomes" id="UP000271227">
    <property type="component" value="Unassembled WGS sequence"/>
</dbReference>
<dbReference type="CDD" id="cd00093">
    <property type="entry name" value="HTH_XRE"/>
    <property type="match status" value="1"/>
</dbReference>
<dbReference type="InterPro" id="IPR001387">
    <property type="entry name" value="Cro/C1-type_HTH"/>
</dbReference>
<accession>A0A3M0CGI8</accession>
<evidence type="ECO:0000313" key="2">
    <source>
        <dbReference type="EMBL" id="RMB08721.1"/>
    </source>
</evidence>
<organism evidence="2 3">
    <name type="scientific">Eilatimonas milleporae</name>
    <dbReference type="NCBI Taxonomy" id="911205"/>
    <lineage>
        <taxon>Bacteria</taxon>
        <taxon>Pseudomonadati</taxon>
        <taxon>Pseudomonadota</taxon>
        <taxon>Alphaproteobacteria</taxon>
        <taxon>Kordiimonadales</taxon>
        <taxon>Kordiimonadaceae</taxon>
        <taxon>Eilatimonas</taxon>
    </lineage>
</organism>
<dbReference type="OrthoDB" id="9797172at2"/>
<reference evidence="2 3" key="1">
    <citation type="submission" date="2018-10" db="EMBL/GenBank/DDBJ databases">
        <title>Genomic Encyclopedia of Archaeal and Bacterial Type Strains, Phase II (KMG-II): from individual species to whole genera.</title>
        <authorList>
            <person name="Goeker M."/>
        </authorList>
    </citation>
    <scope>NUCLEOTIDE SEQUENCE [LARGE SCALE GENOMIC DNA]</scope>
    <source>
        <strain evidence="2 3">DSM 25217</strain>
    </source>
</reference>
<proteinExistence type="predicted"/>
<protein>
    <submittedName>
        <fullName evidence="2">Helix-turn-helix protein</fullName>
    </submittedName>
</protein>